<dbReference type="EMBL" id="CM055734">
    <property type="protein sequence ID" value="KAJ8008773.1"/>
    <property type="molecule type" value="Genomic_DNA"/>
</dbReference>
<name>A0ACC2GYE3_DALPE</name>
<gene>
    <name evidence="1" type="ORF">DPEC_G00081900</name>
</gene>
<sequence>MFPLLLVPTTIGPVCADYPRPPAALPQGIGPAQHPERLMNERHHTFNRCQLNRADPVPRPVGIASSGRDISSPCLYDVLSGDRRRDSEANCVWTSVLCTI</sequence>
<accession>A0ACC2GYE3</accession>
<evidence type="ECO:0000313" key="1">
    <source>
        <dbReference type="EMBL" id="KAJ8008773.1"/>
    </source>
</evidence>
<organism evidence="1 2">
    <name type="scientific">Dallia pectoralis</name>
    <name type="common">Alaska blackfish</name>
    <dbReference type="NCBI Taxonomy" id="75939"/>
    <lineage>
        <taxon>Eukaryota</taxon>
        <taxon>Metazoa</taxon>
        <taxon>Chordata</taxon>
        <taxon>Craniata</taxon>
        <taxon>Vertebrata</taxon>
        <taxon>Euteleostomi</taxon>
        <taxon>Actinopterygii</taxon>
        <taxon>Neopterygii</taxon>
        <taxon>Teleostei</taxon>
        <taxon>Protacanthopterygii</taxon>
        <taxon>Esociformes</taxon>
        <taxon>Umbridae</taxon>
        <taxon>Dallia</taxon>
    </lineage>
</organism>
<keyword evidence="2" id="KW-1185">Reference proteome</keyword>
<protein>
    <submittedName>
        <fullName evidence="1">Uncharacterized protein</fullName>
    </submittedName>
</protein>
<proteinExistence type="predicted"/>
<reference evidence="1" key="1">
    <citation type="submission" date="2021-05" db="EMBL/GenBank/DDBJ databases">
        <authorList>
            <person name="Pan Q."/>
            <person name="Jouanno E."/>
            <person name="Zahm M."/>
            <person name="Klopp C."/>
            <person name="Cabau C."/>
            <person name="Louis A."/>
            <person name="Berthelot C."/>
            <person name="Parey E."/>
            <person name="Roest Crollius H."/>
            <person name="Montfort J."/>
            <person name="Robinson-Rechavi M."/>
            <person name="Bouchez O."/>
            <person name="Lampietro C."/>
            <person name="Lopez Roques C."/>
            <person name="Donnadieu C."/>
            <person name="Postlethwait J."/>
            <person name="Bobe J."/>
            <person name="Dillon D."/>
            <person name="Chandos A."/>
            <person name="von Hippel F."/>
            <person name="Guiguen Y."/>
        </authorList>
    </citation>
    <scope>NUCLEOTIDE SEQUENCE</scope>
    <source>
        <strain evidence="1">YG-Jan2019</strain>
    </source>
</reference>
<dbReference type="Proteomes" id="UP001157502">
    <property type="component" value="Chromosome 7"/>
</dbReference>
<evidence type="ECO:0000313" key="2">
    <source>
        <dbReference type="Proteomes" id="UP001157502"/>
    </source>
</evidence>
<comment type="caution">
    <text evidence="1">The sequence shown here is derived from an EMBL/GenBank/DDBJ whole genome shotgun (WGS) entry which is preliminary data.</text>
</comment>